<comment type="subcellular location">
    <subcellularLocation>
        <location evidence="13">Cytoplasm</location>
    </subcellularLocation>
</comment>
<dbReference type="InterPro" id="IPR018163">
    <property type="entry name" value="Thr/Ala-tRNA-synth_IIc_edit"/>
</dbReference>
<name>A0ABT1L416_9GAMM</name>
<dbReference type="InterPro" id="IPR045864">
    <property type="entry name" value="aa-tRNA-synth_II/BPL/LPL"/>
</dbReference>
<keyword evidence="2 13" id="KW-0963">Cytoplasm</keyword>
<evidence type="ECO:0000256" key="10">
    <source>
        <dbReference type="ARBA" id="ARBA00022917"/>
    </source>
</evidence>
<feature type="region of interest" description="Catalytic" evidence="13">
    <location>
        <begin position="227"/>
        <end position="518"/>
    </location>
</feature>
<feature type="domain" description="Aminoacyl-transfer RNA synthetases class-II family profile" evidence="14">
    <location>
        <begin position="212"/>
        <end position="518"/>
    </location>
</feature>
<dbReference type="InterPro" id="IPR002320">
    <property type="entry name" value="Thr-tRNA-ligase_IIa"/>
</dbReference>
<feature type="binding site" evidence="13">
    <location>
        <position position="369"/>
    </location>
    <ligand>
        <name>Zn(2+)</name>
        <dbReference type="ChEBI" id="CHEBI:29105"/>
        <note>catalytic</note>
    </ligand>
</feature>
<dbReference type="Gene3D" id="3.30.54.20">
    <property type="match status" value="1"/>
</dbReference>
<dbReference type="Pfam" id="PF03129">
    <property type="entry name" value="HGTP_anticodon"/>
    <property type="match status" value="1"/>
</dbReference>
<dbReference type="Gene3D" id="3.40.50.800">
    <property type="entry name" value="Anticodon-binding domain"/>
    <property type="match status" value="1"/>
</dbReference>
<keyword evidence="7 13" id="KW-0862">Zinc</keyword>
<keyword evidence="3 13" id="KW-0820">tRNA-binding</keyword>
<dbReference type="InterPro" id="IPR002314">
    <property type="entry name" value="aa-tRNA-synt_IIb"/>
</dbReference>
<dbReference type="SUPFAM" id="SSF52954">
    <property type="entry name" value="Class II aaRS ABD-related"/>
    <property type="match status" value="1"/>
</dbReference>
<gene>
    <name evidence="13 15" type="primary">thrS</name>
    <name evidence="15" type="ORF">MKS91_00155</name>
</gene>
<comment type="cofactor">
    <cofactor evidence="13">
        <name>Zn(2+)</name>
        <dbReference type="ChEBI" id="CHEBI:29105"/>
    </cofactor>
    <text evidence="13">Binds 1 zinc ion per subunit.</text>
</comment>
<evidence type="ECO:0000256" key="5">
    <source>
        <dbReference type="ARBA" id="ARBA00022723"/>
    </source>
</evidence>
<dbReference type="InterPro" id="IPR012947">
    <property type="entry name" value="tRNA_SAD"/>
</dbReference>
<evidence type="ECO:0000256" key="7">
    <source>
        <dbReference type="ARBA" id="ARBA00022833"/>
    </source>
</evidence>
<comment type="catalytic activity">
    <reaction evidence="12 13">
        <text>tRNA(Thr) + L-threonine + ATP = L-threonyl-tRNA(Thr) + AMP + diphosphate + H(+)</text>
        <dbReference type="Rhea" id="RHEA:24624"/>
        <dbReference type="Rhea" id="RHEA-COMP:9670"/>
        <dbReference type="Rhea" id="RHEA-COMP:9704"/>
        <dbReference type="ChEBI" id="CHEBI:15378"/>
        <dbReference type="ChEBI" id="CHEBI:30616"/>
        <dbReference type="ChEBI" id="CHEBI:33019"/>
        <dbReference type="ChEBI" id="CHEBI:57926"/>
        <dbReference type="ChEBI" id="CHEBI:78442"/>
        <dbReference type="ChEBI" id="CHEBI:78534"/>
        <dbReference type="ChEBI" id="CHEBI:456215"/>
        <dbReference type="EC" id="6.1.1.3"/>
    </reaction>
</comment>
<evidence type="ECO:0000256" key="8">
    <source>
        <dbReference type="ARBA" id="ARBA00022840"/>
    </source>
</evidence>
<dbReference type="SUPFAM" id="SSF55681">
    <property type="entry name" value="Class II aaRS and biotin synthetases"/>
    <property type="match status" value="1"/>
</dbReference>
<proteinExistence type="inferred from homology"/>
<keyword evidence="8 13" id="KW-0067">ATP-binding</keyword>
<dbReference type="InterPro" id="IPR006195">
    <property type="entry name" value="aa-tRNA-synth_II"/>
</dbReference>
<sequence length="615" mass="70163">MQETVFERLKAQDKKVAKKAIAARCNGELVDLNRHVTGDIEPVFPSDEAGVDIIRHSTAHLLAMAVKELYPDVQITIGPVISEGFYYDFAFADDTVLTPDTFPSIEKKMRQLVKKNFSLEREEISRDDAIAYFESIGEKYKAEIIRDIPEGEMLTIYNQGGFKDLCRGPHVPTTGKLGAFKLLKSAGAYWRGDSNNPMLQRVYGTAWATQEDLEKHLTQLEEREKRNHKKIAEQADLFHFQPEAPGMVFWHPKGWQAYQAIIRYVRDYYLEQDYQEVNTPMLIDCSLWEKSGHWDKFQENMFGVESDKRHYAIKPMNCPGHIQVFNDKLRSYRDLPYRMAEFGVCHRYEPSGTLQGLMRLRAFVQDDGHIFCTEEQIESEVMGFIEQAMAIYKHFGFDDIKIRLSTRPEKRVGSDDIWDHAESVLEKILNQSGLPWELSAGEGAFYGPKLEFNLNDSLGRVWQCGTVQLDFSMPERLGASYINQAGEKAAPVMLHRAILGSLERFFGIVIENTGGWLPIWLAPVQAVVAGISDKQAGYVETVYKALKKAGIRIQRDVRSEKIGYKIREHTLAKVPYMIIVGDKEASEKTISVRGGQGDKFDGITLEQFVEMIQRG</sequence>
<evidence type="ECO:0000256" key="3">
    <source>
        <dbReference type="ARBA" id="ARBA00022555"/>
    </source>
</evidence>
<organism evidence="15 16">
    <name type="scientific">Candidatus Synchoanobacter obligatus</name>
    <dbReference type="NCBI Taxonomy" id="2919597"/>
    <lineage>
        <taxon>Bacteria</taxon>
        <taxon>Pseudomonadati</taxon>
        <taxon>Pseudomonadota</taxon>
        <taxon>Gammaproteobacteria</taxon>
        <taxon>Candidatus Comchoanobacterales</taxon>
        <taxon>Candidatus Comchoanobacteraceae</taxon>
        <taxon>Candidatus Synchoanobacter</taxon>
    </lineage>
</organism>
<dbReference type="InterPro" id="IPR036621">
    <property type="entry name" value="Anticodon-bd_dom_sf"/>
</dbReference>
<comment type="subunit">
    <text evidence="13">Homodimer.</text>
</comment>
<evidence type="ECO:0000256" key="6">
    <source>
        <dbReference type="ARBA" id="ARBA00022741"/>
    </source>
</evidence>
<evidence type="ECO:0000313" key="15">
    <source>
        <dbReference type="EMBL" id="MCP8351711.1"/>
    </source>
</evidence>
<dbReference type="Proteomes" id="UP001320768">
    <property type="component" value="Unassembled WGS sequence"/>
</dbReference>
<keyword evidence="10 13" id="KW-0648">Protein biosynthesis</keyword>
<keyword evidence="9 13" id="KW-0694">RNA-binding</keyword>
<dbReference type="PANTHER" id="PTHR11451:SF44">
    <property type="entry name" value="THREONINE--TRNA LIGASE, CHLOROPLASTIC_MITOCHONDRIAL 2"/>
    <property type="match status" value="1"/>
</dbReference>
<dbReference type="InterPro" id="IPR033728">
    <property type="entry name" value="ThrRS_core"/>
</dbReference>
<evidence type="ECO:0000313" key="16">
    <source>
        <dbReference type="Proteomes" id="UP001320768"/>
    </source>
</evidence>
<keyword evidence="4 13" id="KW-0436">Ligase</keyword>
<dbReference type="Pfam" id="PF00587">
    <property type="entry name" value="tRNA-synt_2b"/>
    <property type="match status" value="1"/>
</dbReference>
<dbReference type="EMBL" id="JAKUDN010000001">
    <property type="protein sequence ID" value="MCP8351711.1"/>
    <property type="molecule type" value="Genomic_DNA"/>
</dbReference>
<dbReference type="Gene3D" id="3.30.930.10">
    <property type="entry name" value="Bira Bifunctional Protein, Domain 2"/>
    <property type="match status" value="1"/>
</dbReference>
<evidence type="ECO:0000256" key="4">
    <source>
        <dbReference type="ARBA" id="ARBA00022598"/>
    </source>
</evidence>
<evidence type="ECO:0000259" key="14">
    <source>
        <dbReference type="PROSITE" id="PS50862"/>
    </source>
</evidence>
<dbReference type="PANTHER" id="PTHR11451">
    <property type="entry name" value="THREONINE-TRNA LIGASE"/>
    <property type="match status" value="1"/>
</dbReference>
<dbReference type="EC" id="6.1.1.3" evidence="13"/>
<dbReference type="SMART" id="SM00863">
    <property type="entry name" value="tRNA_SAD"/>
    <property type="match status" value="1"/>
</dbReference>
<keyword evidence="16" id="KW-1185">Reference proteome</keyword>
<keyword evidence="5 13" id="KW-0479">Metal-binding</keyword>
<dbReference type="RefSeq" id="WP_258568826.1">
    <property type="nucleotide sequence ID" value="NZ_JAKUDN010000001.1"/>
</dbReference>
<accession>A0ABT1L416</accession>
<evidence type="ECO:0000256" key="11">
    <source>
        <dbReference type="ARBA" id="ARBA00023146"/>
    </source>
</evidence>
<protein>
    <recommendedName>
        <fullName evidence="13">Threonine--tRNA ligase</fullName>
        <ecNumber evidence="13">6.1.1.3</ecNumber>
    </recommendedName>
    <alternativeName>
        <fullName evidence="13">Threonyl-tRNA synthetase</fullName>
        <shortName evidence="13">ThrRS</shortName>
    </alternativeName>
</protein>
<dbReference type="Gene3D" id="3.30.980.10">
    <property type="entry name" value="Threonyl-trna Synthetase, Chain A, domain 2"/>
    <property type="match status" value="1"/>
</dbReference>
<evidence type="ECO:0000256" key="12">
    <source>
        <dbReference type="ARBA" id="ARBA00049515"/>
    </source>
</evidence>
<dbReference type="HAMAP" id="MF_00184">
    <property type="entry name" value="Thr_tRNA_synth"/>
    <property type="match status" value="1"/>
</dbReference>
<dbReference type="InterPro" id="IPR047246">
    <property type="entry name" value="ThrRS_anticodon"/>
</dbReference>
<comment type="caution">
    <text evidence="15">The sequence shown here is derived from an EMBL/GenBank/DDBJ whole genome shotgun (WGS) entry which is preliminary data.</text>
</comment>
<keyword evidence="11 13" id="KW-0030">Aminoacyl-tRNA synthetase</keyword>
<dbReference type="PRINTS" id="PR01047">
    <property type="entry name" value="TRNASYNTHTHR"/>
</dbReference>
<dbReference type="CDD" id="cd00860">
    <property type="entry name" value="ThrRS_anticodon"/>
    <property type="match status" value="1"/>
</dbReference>
<keyword evidence="6 13" id="KW-0547">Nucleotide-binding</keyword>
<feature type="binding site" evidence="13">
    <location>
        <position position="318"/>
    </location>
    <ligand>
        <name>Zn(2+)</name>
        <dbReference type="ChEBI" id="CHEBI:29105"/>
        <note>catalytic</note>
    </ligand>
</feature>
<dbReference type="PROSITE" id="PS50862">
    <property type="entry name" value="AA_TRNA_LIGASE_II"/>
    <property type="match status" value="1"/>
</dbReference>
<evidence type="ECO:0000256" key="13">
    <source>
        <dbReference type="HAMAP-Rule" id="MF_00184"/>
    </source>
</evidence>
<dbReference type="Pfam" id="PF07973">
    <property type="entry name" value="tRNA_SAD"/>
    <property type="match status" value="1"/>
</dbReference>
<reference evidence="15 16" key="1">
    <citation type="journal article" date="2022" name="Nat. Microbiol.">
        <title>The microbiome of a bacterivorous marine choanoflagellate contains a resource-demanding obligate bacterial associate.</title>
        <authorList>
            <person name="Needham D.M."/>
            <person name="Poirier C."/>
            <person name="Bachy C."/>
            <person name="George E.E."/>
            <person name="Wilken S."/>
            <person name="Yung C.C.M."/>
            <person name="Limardo A.J."/>
            <person name="Morando M."/>
            <person name="Sudek L."/>
            <person name="Malmstrom R.R."/>
            <person name="Keeling P.J."/>
            <person name="Santoro A.E."/>
            <person name="Worden A.Z."/>
        </authorList>
    </citation>
    <scope>NUCLEOTIDE SEQUENCE [LARGE SCALE GENOMIC DNA]</scope>
    <source>
        <strain evidence="15 16">Comchoano-2</strain>
    </source>
</reference>
<dbReference type="NCBIfam" id="TIGR00418">
    <property type="entry name" value="thrS"/>
    <property type="match status" value="1"/>
</dbReference>
<feature type="binding site" evidence="13">
    <location>
        <position position="495"/>
    </location>
    <ligand>
        <name>Zn(2+)</name>
        <dbReference type="ChEBI" id="CHEBI:29105"/>
        <note>catalytic</note>
    </ligand>
</feature>
<evidence type="ECO:0000256" key="9">
    <source>
        <dbReference type="ARBA" id="ARBA00022884"/>
    </source>
</evidence>
<dbReference type="InterPro" id="IPR004154">
    <property type="entry name" value="Anticodon-bd"/>
</dbReference>
<dbReference type="CDD" id="cd00771">
    <property type="entry name" value="ThrRS_core"/>
    <property type="match status" value="1"/>
</dbReference>
<dbReference type="GO" id="GO:0004829">
    <property type="term" value="F:threonine-tRNA ligase activity"/>
    <property type="evidence" value="ECO:0007669"/>
    <property type="project" value="UniProtKB-EC"/>
</dbReference>
<evidence type="ECO:0000256" key="1">
    <source>
        <dbReference type="ARBA" id="ARBA00008226"/>
    </source>
</evidence>
<comment type="similarity">
    <text evidence="1 13">Belongs to the class-II aminoacyl-tRNA synthetase family.</text>
</comment>
<dbReference type="SUPFAM" id="SSF55186">
    <property type="entry name" value="ThrRS/AlaRS common domain"/>
    <property type="match status" value="1"/>
</dbReference>
<evidence type="ECO:0000256" key="2">
    <source>
        <dbReference type="ARBA" id="ARBA00022490"/>
    </source>
</evidence>